<name>A0A7J8JWL9_MOLMO</name>
<proteinExistence type="predicted"/>
<dbReference type="InParanoid" id="A0A7J8JWL9"/>
<reference evidence="1 2" key="1">
    <citation type="journal article" date="2020" name="Nature">
        <title>Six reference-quality genomes reveal evolution of bat adaptations.</title>
        <authorList>
            <person name="Jebb D."/>
            <person name="Huang Z."/>
            <person name="Pippel M."/>
            <person name="Hughes G.M."/>
            <person name="Lavrichenko K."/>
            <person name="Devanna P."/>
            <person name="Winkler S."/>
            <person name="Jermiin L.S."/>
            <person name="Skirmuntt E.C."/>
            <person name="Katzourakis A."/>
            <person name="Burkitt-Gray L."/>
            <person name="Ray D.A."/>
            <person name="Sullivan K.A.M."/>
            <person name="Roscito J.G."/>
            <person name="Kirilenko B.M."/>
            <person name="Davalos L.M."/>
            <person name="Corthals A.P."/>
            <person name="Power M.L."/>
            <person name="Jones G."/>
            <person name="Ransome R.D."/>
            <person name="Dechmann D.K.N."/>
            <person name="Locatelli A.G."/>
            <person name="Puechmaille S.J."/>
            <person name="Fedrigo O."/>
            <person name="Jarvis E.D."/>
            <person name="Hiller M."/>
            <person name="Vernes S.C."/>
            <person name="Myers E.W."/>
            <person name="Teeling E.C."/>
        </authorList>
    </citation>
    <scope>NUCLEOTIDE SEQUENCE [LARGE SCALE GENOMIC DNA]</scope>
    <source>
        <strain evidence="1">MMolMol1</strain>
        <tissue evidence="1">Muscle</tissue>
    </source>
</reference>
<accession>A0A7J8JWL9</accession>
<comment type="caution">
    <text evidence="1">The sequence shown here is derived from an EMBL/GenBank/DDBJ whole genome shotgun (WGS) entry which is preliminary data.</text>
</comment>
<organism evidence="1 2">
    <name type="scientific">Molossus molossus</name>
    <name type="common">Pallas' mastiff bat</name>
    <name type="synonym">Vespertilio molossus</name>
    <dbReference type="NCBI Taxonomy" id="27622"/>
    <lineage>
        <taxon>Eukaryota</taxon>
        <taxon>Metazoa</taxon>
        <taxon>Chordata</taxon>
        <taxon>Craniata</taxon>
        <taxon>Vertebrata</taxon>
        <taxon>Euteleostomi</taxon>
        <taxon>Mammalia</taxon>
        <taxon>Eutheria</taxon>
        <taxon>Laurasiatheria</taxon>
        <taxon>Chiroptera</taxon>
        <taxon>Yangochiroptera</taxon>
        <taxon>Molossidae</taxon>
        <taxon>Molossus</taxon>
    </lineage>
</organism>
<evidence type="ECO:0000313" key="2">
    <source>
        <dbReference type="Proteomes" id="UP000550707"/>
    </source>
</evidence>
<dbReference type="AlphaFoldDB" id="A0A7J8JWL9"/>
<gene>
    <name evidence="1" type="ORF">HJG59_007895</name>
</gene>
<dbReference type="Proteomes" id="UP000550707">
    <property type="component" value="Unassembled WGS sequence"/>
</dbReference>
<keyword evidence="2" id="KW-1185">Reference proteome</keyword>
<evidence type="ECO:0000313" key="1">
    <source>
        <dbReference type="EMBL" id="KAF6500860.1"/>
    </source>
</evidence>
<dbReference type="EMBL" id="JACASF010000001">
    <property type="protein sequence ID" value="KAF6500860.1"/>
    <property type="molecule type" value="Genomic_DNA"/>
</dbReference>
<protein>
    <submittedName>
        <fullName evidence="1">Uncharacterized protein</fullName>
    </submittedName>
</protein>
<sequence>MCVRVCVCVCVCMYEINSLSDTWFENIFFPFHRLLFYSVGCFPDCAEVLGPLSYSTHKSQLKWIEDLNIGPEVVKVLKENAGEKLHDFGLGSDVTDVTPRAEATGAKLGVWDHVRPWLEFVFCLLQGWCSVLFHISFCP</sequence>